<evidence type="ECO:0000313" key="2">
    <source>
        <dbReference type="Proteomes" id="UP000708576"/>
    </source>
</evidence>
<comment type="caution">
    <text evidence="1">The sequence shown here is derived from an EMBL/GenBank/DDBJ whole genome shotgun (WGS) entry which is preliminary data.</text>
</comment>
<sequence>MKTLSTKQTVKSVSIMILSLVVFGTSLLAQPTFLNDEVVVENEIQVENWMTDYDSFNSGFNEEMIIEEDLEIQAWMLNIDEIAPATSENFNEDLLAIEDWMLNYSAFTNDTEEPLLAIEDWMLNYNEFEQVNFDVDQLVAEQIEEPMQVEAWMTCMEVYNETPINYIPSIKTIELDAEPVLIALHEVK</sequence>
<dbReference type="EMBL" id="JAGUCO010000003">
    <property type="protein sequence ID" value="MBS2097966.1"/>
    <property type="molecule type" value="Genomic_DNA"/>
</dbReference>
<evidence type="ECO:0000313" key="1">
    <source>
        <dbReference type="EMBL" id="MBS2097966.1"/>
    </source>
</evidence>
<dbReference type="RefSeq" id="WP_212215123.1">
    <property type="nucleotide sequence ID" value="NZ_JAGUCO010000003.1"/>
</dbReference>
<name>A0ABS5JU22_9BACT</name>
<gene>
    <name evidence="1" type="ORF">KEM10_06705</name>
</gene>
<proteinExistence type="predicted"/>
<protein>
    <submittedName>
        <fullName evidence="1">Uncharacterized protein</fullName>
    </submittedName>
</protein>
<dbReference type="Proteomes" id="UP000708576">
    <property type="component" value="Unassembled WGS sequence"/>
</dbReference>
<organism evidence="1 2">
    <name type="scientific">Carboxylicivirga linearis</name>
    <dbReference type="NCBI Taxonomy" id="1628157"/>
    <lineage>
        <taxon>Bacteria</taxon>
        <taxon>Pseudomonadati</taxon>
        <taxon>Bacteroidota</taxon>
        <taxon>Bacteroidia</taxon>
        <taxon>Marinilabiliales</taxon>
        <taxon>Marinilabiliaceae</taxon>
        <taxon>Carboxylicivirga</taxon>
    </lineage>
</organism>
<keyword evidence="2" id="KW-1185">Reference proteome</keyword>
<reference evidence="1 2" key="1">
    <citation type="journal article" date="2015" name="Int. J. Syst. Evol. Microbiol.">
        <title>Carboxylicivirga linearis sp. nov., isolated from a sea cucumber culture pond.</title>
        <authorList>
            <person name="Wang F.Q."/>
            <person name="Zhou Y.X."/>
            <person name="Lin X.Z."/>
            <person name="Chen G.J."/>
            <person name="Du Z.J."/>
        </authorList>
    </citation>
    <scope>NUCLEOTIDE SEQUENCE [LARGE SCALE GENOMIC DNA]</scope>
    <source>
        <strain evidence="1 2">FB218</strain>
    </source>
</reference>
<accession>A0ABS5JU22</accession>